<dbReference type="InterPro" id="IPR015897">
    <property type="entry name" value="CHK_kinase-like"/>
</dbReference>
<proteinExistence type="predicted"/>
<dbReference type="InterPro" id="IPR011009">
    <property type="entry name" value="Kinase-like_dom_sf"/>
</dbReference>
<organism evidence="2 3">
    <name type="scientific">Aedes aegypti</name>
    <name type="common">Yellowfever mosquito</name>
    <name type="synonym">Culex aegypti</name>
    <dbReference type="NCBI Taxonomy" id="7159"/>
    <lineage>
        <taxon>Eukaryota</taxon>
        <taxon>Metazoa</taxon>
        <taxon>Ecdysozoa</taxon>
        <taxon>Arthropoda</taxon>
        <taxon>Hexapoda</taxon>
        <taxon>Insecta</taxon>
        <taxon>Pterygota</taxon>
        <taxon>Neoptera</taxon>
        <taxon>Endopterygota</taxon>
        <taxon>Diptera</taxon>
        <taxon>Nematocera</taxon>
        <taxon>Culicoidea</taxon>
        <taxon>Culicidae</taxon>
        <taxon>Culicinae</taxon>
        <taxon>Aedini</taxon>
        <taxon>Aedes</taxon>
        <taxon>Stegomyia</taxon>
    </lineage>
</organism>
<keyword evidence="3" id="KW-1185">Reference proteome</keyword>
<dbReference type="EnsemblMetazoa" id="AAEL004242-RB">
    <property type="protein sequence ID" value="AAEL004242-PB"/>
    <property type="gene ID" value="AAEL004242"/>
</dbReference>
<dbReference type="InParanoid" id="A0A6I8T997"/>
<reference evidence="2" key="2">
    <citation type="submission" date="2020-05" db="UniProtKB">
        <authorList>
            <consortium name="EnsemblMetazoa"/>
        </authorList>
    </citation>
    <scope>IDENTIFICATION</scope>
    <source>
        <strain evidence="2">LVP_AGWG</strain>
    </source>
</reference>
<protein>
    <recommendedName>
        <fullName evidence="1">CHK kinase-like domain-containing protein</fullName>
    </recommendedName>
</protein>
<sequence length="434" mass="50405">MSYDEVTMCLDGKDGATATLPKASYQKMLEDIVHRELDSDDVAMELSAGSNKGDNYMGVVFRAQAECRQSGKKLNVIIKLPPQNEARRNQFFTRPSFEREISFYTEIYPMMVEFQREKGINVEDGSEAFNQIPHCYQTSLVELEEAIMMGDLKEFGFEMFDRHQEQKFEHFELVMRTLGRYHALSLALKDQHPERIEPHKSMVELFTTREDDGQMDQWFTMLTTRMMEALDQEQDPEVYEKVKNAMDGTFMDKIKELTNGKLAEPYAVICHGDCWNNNMLFKHENGIPVDIRLLDWQIARYASPVLDLMYFLFTASTKRFRDKHYETLLDIYHQSLSSFMRRLGSDPEKLFPRKALDDQLKKFGRFGLFMAVMLLPVITTKSEDVPDLEEMAEKMESGADLSAEVDNFRSESTEGIYREKIVGCCQDMVQLGYI</sequence>
<name>A0A6I8T997_AEDAE</name>
<gene>
    <name evidence="2" type="primary">5564404</name>
</gene>
<dbReference type="SUPFAM" id="SSF56112">
    <property type="entry name" value="Protein kinase-like (PK-like)"/>
    <property type="match status" value="1"/>
</dbReference>
<reference evidence="2 3" key="1">
    <citation type="submission" date="2017-06" db="EMBL/GenBank/DDBJ databases">
        <title>Aedes aegypti genome working group (AGWG) sequencing and assembly.</title>
        <authorList>
            <consortium name="Aedes aegypti Genome Working Group (AGWG)"/>
            <person name="Matthews B.J."/>
        </authorList>
    </citation>
    <scope>NUCLEOTIDE SEQUENCE [LARGE SCALE GENOMIC DNA]</scope>
    <source>
        <strain evidence="2 3">LVP_AGWG</strain>
    </source>
</reference>
<dbReference type="OrthoDB" id="190089at2759"/>
<evidence type="ECO:0000313" key="3">
    <source>
        <dbReference type="Proteomes" id="UP000008820"/>
    </source>
</evidence>
<dbReference type="Proteomes" id="UP000008820">
    <property type="component" value="Chromosome 1"/>
</dbReference>
<dbReference type="Pfam" id="PF02958">
    <property type="entry name" value="EcKL"/>
    <property type="match status" value="1"/>
</dbReference>
<evidence type="ECO:0000313" key="2">
    <source>
        <dbReference type="EnsemblMetazoa" id="AAEL004242-PB"/>
    </source>
</evidence>
<dbReference type="Gene3D" id="3.90.1200.10">
    <property type="match status" value="1"/>
</dbReference>
<accession>A0A6I8T997</accession>
<dbReference type="InterPro" id="IPR004119">
    <property type="entry name" value="EcKL"/>
</dbReference>
<dbReference type="SMART" id="SM00587">
    <property type="entry name" value="CHK"/>
    <property type="match status" value="1"/>
</dbReference>
<evidence type="ECO:0000259" key="1">
    <source>
        <dbReference type="SMART" id="SM00587"/>
    </source>
</evidence>
<dbReference type="PANTHER" id="PTHR11012">
    <property type="entry name" value="PROTEIN KINASE-LIKE DOMAIN-CONTAINING"/>
    <property type="match status" value="1"/>
</dbReference>
<dbReference type="AlphaFoldDB" id="A0A6I8T997"/>
<dbReference type="PANTHER" id="PTHR11012:SF54">
    <property type="entry name" value="CHK KINASE-LIKE DOMAIN-CONTAINING PROTEIN"/>
    <property type="match status" value="1"/>
</dbReference>
<feature type="domain" description="CHK kinase-like" evidence="1">
    <location>
        <begin position="147"/>
        <end position="342"/>
    </location>
</feature>